<reference evidence="1" key="1">
    <citation type="submission" date="2023-05" db="EMBL/GenBank/DDBJ databases">
        <authorList>
            <consortium name="ELIXIR-Norway"/>
        </authorList>
    </citation>
    <scope>NUCLEOTIDE SEQUENCE</scope>
</reference>
<organism evidence="1 2">
    <name type="scientific">Rangifer tarandus platyrhynchus</name>
    <name type="common">Svalbard reindeer</name>
    <dbReference type="NCBI Taxonomy" id="3082113"/>
    <lineage>
        <taxon>Eukaryota</taxon>
        <taxon>Metazoa</taxon>
        <taxon>Chordata</taxon>
        <taxon>Craniata</taxon>
        <taxon>Vertebrata</taxon>
        <taxon>Euteleostomi</taxon>
        <taxon>Mammalia</taxon>
        <taxon>Eutheria</taxon>
        <taxon>Laurasiatheria</taxon>
        <taxon>Artiodactyla</taxon>
        <taxon>Ruminantia</taxon>
        <taxon>Pecora</taxon>
        <taxon>Cervidae</taxon>
        <taxon>Odocoileinae</taxon>
        <taxon>Rangifer</taxon>
    </lineage>
</organism>
<protein>
    <submittedName>
        <fullName evidence="1">Uncharacterized protein</fullName>
    </submittedName>
</protein>
<gene>
    <name evidence="1" type="ORF">MRATA1EN22A_LOCUS23186</name>
</gene>
<proteinExistence type="predicted"/>
<sequence length="102" mass="10890">MVHAWDKRTGQSLASNESKNPHECSLKAKLGGGVGLGGGAGTERSLAPCSSHVAARVLSLVNILKVKQPTPHFRTKPQTKTKLLGIDSKLNSIGTKQKSRYK</sequence>
<dbReference type="EMBL" id="OX596088">
    <property type="protein sequence ID" value="CAN0512595.1"/>
    <property type="molecule type" value="Genomic_DNA"/>
</dbReference>
<accession>A0AC59ZUL7</accession>
<dbReference type="Proteomes" id="UP001162501">
    <property type="component" value="Chromosome 4"/>
</dbReference>
<reference evidence="1" key="2">
    <citation type="submission" date="2025-03" db="EMBL/GenBank/DDBJ databases">
        <authorList>
            <consortium name="ELIXIR-Norway"/>
            <consortium name="Elixir Norway"/>
        </authorList>
    </citation>
    <scope>NUCLEOTIDE SEQUENCE</scope>
</reference>
<name>A0AC59ZUL7_RANTA</name>
<evidence type="ECO:0000313" key="2">
    <source>
        <dbReference type="Proteomes" id="UP001162501"/>
    </source>
</evidence>
<evidence type="ECO:0000313" key="1">
    <source>
        <dbReference type="EMBL" id="CAN0512595.1"/>
    </source>
</evidence>